<evidence type="ECO:0000256" key="1">
    <source>
        <dbReference type="ARBA" id="ARBA00001947"/>
    </source>
</evidence>
<dbReference type="Proteomes" id="UP000552700">
    <property type="component" value="Unassembled WGS sequence"/>
</dbReference>
<feature type="chain" id="PRO_5032623182" evidence="7">
    <location>
        <begin position="25"/>
        <end position="490"/>
    </location>
</feature>
<keyword evidence="10" id="KW-1185">Reference proteome</keyword>
<evidence type="ECO:0000259" key="8">
    <source>
        <dbReference type="PROSITE" id="PS51782"/>
    </source>
</evidence>
<dbReference type="RefSeq" id="WP_425506216.1">
    <property type="nucleotide sequence ID" value="NZ_JACIJP010000001.1"/>
</dbReference>
<evidence type="ECO:0000256" key="7">
    <source>
        <dbReference type="SAM" id="SignalP"/>
    </source>
</evidence>
<keyword evidence="6" id="KW-0482">Metalloprotease</keyword>
<gene>
    <name evidence="9" type="ORF">FHS92_000299</name>
</gene>
<dbReference type="PROSITE" id="PS51782">
    <property type="entry name" value="LYSM"/>
    <property type="match status" value="1"/>
</dbReference>
<proteinExistence type="predicted"/>
<dbReference type="EMBL" id="JACIJP010000001">
    <property type="protein sequence ID" value="MBB6122592.1"/>
    <property type="molecule type" value="Genomic_DNA"/>
</dbReference>
<dbReference type="Gene3D" id="3.30.2010.10">
    <property type="entry name" value="Metalloproteases ('zincins'), catalytic domain"/>
    <property type="match status" value="1"/>
</dbReference>
<dbReference type="InterPro" id="IPR001915">
    <property type="entry name" value="Peptidase_M48"/>
</dbReference>
<accession>A0A841IWR5</accession>
<dbReference type="CDD" id="cd00118">
    <property type="entry name" value="LysM"/>
    <property type="match status" value="1"/>
</dbReference>
<dbReference type="GO" id="GO:0004222">
    <property type="term" value="F:metalloendopeptidase activity"/>
    <property type="evidence" value="ECO:0007669"/>
    <property type="project" value="InterPro"/>
</dbReference>
<evidence type="ECO:0000256" key="4">
    <source>
        <dbReference type="ARBA" id="ARBA00022801"/>
    </source>
</evidence>
<comment type="caution">
    <text evidence="9">The sequence shown here is derived from an EMBL/GenBank/DDBJ whole genome shotgun (WGS) entry which is preliminary data.</text>
</comment>
<evidence type="ECO:0000313" key="10">
    <source>
        <dbReference type="Proteomes" id="UP000552700"/>
    </source>
</evidence>
<dbReference type="GO" id="GO:0016020">
    <property type="term" value="C:membrane"/>
    <property type="evidence" value="ECO:0007669"/>
    <property type="project" value="TreeGrafter"/>
</dbReference>
<feature type="signal peptide" evidence="7">
    <location>
        <begin position="1"/>
        <end position="24"/>
    </location>
</feature>
<comment type="cofactor">
    <cofactor evidence="1">
        <name>Zn(2+)</name>
        <dbReference type="ChEBI" id="CHEBI:29105"/>
    </cofactor>
</comment>
<keyword evidence="7" id="KW-0732">Signal</keyword>
<evidence type="ECO:0000256" key="2">
    <source>
        <dbReference type="ARBA" id="ARBA00022670"/>
    </source>
</evidence>
<dbReference type="InterPro" id="IPR018392">
    <property type="entry name" value="LysM"/>
</dbReference>
<dbReference type="AlphaFoldDB" id="A0A841IWR5"/>
<dbReference type="PROSITE" id="PS51257">
    <property type="entry name" value="PROKAR_LIPOPROTEIN"/>
    <property type="match status" value="1"/>
</dbReference>
<keyword evidence="2 9" id="KW-0645">Protease</keyword>
<dbReference type="InterPro" id="IPR051156">
    <property type="entry name" value="Mito/Outer_Membr_Metalloprot"/>
</dbReference>
<reference evidence="9 10" key="1">
    <citation type="submission" date="2020-08" db="EMBL/GenBank/DDBJ databases">
        <title>Genomic Encyclopedia of Type Strains, Phase IV (KMG-IV): sequencing the most valuable type-strain genomes for metagenomic binning, comparative biology and taxonomic classification.</title>
        <authorList>
            <person name="Goeker M."/>
        </authorList>
    </citation>
    <scope>NUCLEOTIDE SEQUENCE [LARGE SCALE GENOMIC DNA]</scope>
    <source>
        <strain evidence="9 10">DSM 102255</strain>
    </source>
</reference>
<protein>
    <submittedName>
        <fullName evidence="9">Putative Zn-dependent protease</fullName>
    </submittedName>
</protein>
<keyword evidence="4" id="KW-0378">Hydrolase</keyword>
<name>A0A841IWR5_9SPHN</name>
<organism evidence="9 10">
    <name type="scientific">Sphingobium subterraneum</name>
    <dbReference type="NCBI Taxonomy" id="627688"/>
    <lineage>
        <taxon>Bacteria</taxon>
        <taxon>Pseudomonadati</taxon>
        <taxon>Pseudomonadota</taxon>
        <taxon>Alphaproteobacteria</taxon>
        <taxon>Sphingomonadales</taxon>
        <taxon>Sphingomonadaceae</taxon>
        <taxon>Sphingobium</taxon>
    </lineage>
</organism>
<evidence type="ECO:0000256" key="5">
    <source>
        <dbReference type="ARBA" id="ARBA00022833"/>
    </source>
</evidence>
<keyword evidence="3" id="KW-0479">Metal-binding</keyword>
<dbReference type="PANTHER" id="PTHR22726">
    <property type="entry name" value="METALLOENDOPEPTIDASE OMA1"/>
    <property type="match status" value="1"/>
</dbReference>
<dbReference type="GO" id="GO:0046872">
    <property type="term" value="F:metal ion binding"/>
    <property type="evidence" value="ECO:0007669"/>
    <property type="project" value="UniProtKB-KW"/>
</dbReference>
<dbReference type="Pfam" id="PF01476">
    <property type="entry name" value="LysM"/>
    <property type="match status" value="1"/>
</dbReference>
<evidence type="ECO:0000256" key="6">
    <source>
        <dbReference type="ARBA" id="ARBA00023049"/>
    </source>
</evidence>
<dbReference type="PANTHER" id="PTHR22726:SF1">
    <property type="entry name" value="METALLOENDOPEPTIDASE OMA1, MITOCHONDRIAL"/>
    <property type="match status" value="1"/>
</dbReference>
<dbReference type="CDD" id="cd07324">
    <property type="entry name" value="M48C_Oma1-like"/>
    <property type="match status" value="1"/>
</dbReference>
<evidence type="ECO:0000313" key="9">
    <source>
        <dbReference type="EMBL" id="MBB6122592.1"/>
    </source>
</evidence>
<dbReference type="Pfam" id="PF01435">
    <property type="entry name" value="Peptidase_M48"/>
    <property type="match status" value="1"/>
</dbReference>
<dbReference type="GO" id="GO:0051603">
    <property type="term" value="P:proteolysis involved in protein catabolic process"/>
    <property type="evidence" value="ECO:0007669"/>
    <property type="project" value="TreeGrafter"/>
</dbReference>
<sequence>MMNKRVSVCAVLVLAAACGSVVSGKPKELQLATSISAKDKAEGAKAHPELLNEFGGAYKGPQAAYVTAVGRKIASQSSLSNVQSDFTVTLLNSSVNNAFAIPGGYVYITRQLMALCNDEAEMAGVLGHEVGHVAAMHSQRRQKAATRTAIGGVLLQVLTGAVLGDSTIGGLLQKGIGSGAQLLTLKFSRSQEYEADDLGVRYLTKAGYDPKALSSMLASLAAQSALDSRASGQSGTVPEWASTHPDPASRVARALQNAKATGSANTLRNRDPFLNALNGVLYGDDPQQGIVDRARFVHPELKIGFTAPTGYGMSNGTSAVSIAGSGGQAQFTGAAYAGDLDAYVRSAFAALAKDGSVSGGTVNRTTVNGIPAAFSTARANTQSGQVDVTIFAYEMGPQTAYHFVLLAPAGQGVGPFNAMVQSFRRLSTQEAAAIQPRKISVVTVKSGDTVATLAARMAYNDLKTERFLTLNGLTASSKLSNGQRVKLVTY</sequence>
<keyword evidence="5" id="KW-0862">Zinc</keyword>
<feature type="domain" description="LysM" evidence="8">
    <location>
        <begin position="440"/>
        <end position="487"/>
    </location>
</feature>
<evidence type="ECO:0000256" key="3">
    <source>
        <dbReference type="ARBA" id="ARBA00022723"/>
    </source>
</evidence>